<evidence type="ECO:0000256" key="4">
    <source>
        <dbReference type="ARBA" id="ARBA00023155"/>
    </source>
</evidence>
<evidence type="ECO:0000256" key="7">
    <source>
        <dbReference type="ARBA" id="ARBA00025748"/>
    </source>
</evidence>
<evidence type="ECO:0000256" key="1">
    <source>
        <dbReference type="ARBA" id="ARBA00004123"/>
    </source>
</evidence>
<dbReference type="Pfam" id="PF02183">
    <property type="entry name" value="HALZ"/>
    <property type="match status" value="1"/>
</dbReference>
<keyword evidence="3 9" id="KW-0238">DNA-binding</keyword>
<dbReference type="PROSITE" id="PS50071">
    <property type="entry name" value="HOMEOBOX_2"/>
    <property type="match status" value="1"/>
</dbReference>
<dbReference type="InterPro" id="IPR017970">
    <property type="entry name" value="Homeobox_CS"/>
</dbReference>
<accession>A0A921QUJ2</accession>
<dbReference type="PANTHER" id="PTHR24326">
    <property type="entry name" value="HOMEOBOX-LEUCINE ZIPPER PROTEIN"/>
    <property type="match status" value="1"/>
</dbReference>
<dbReference type="PROSITE" id="PS00027">
    <property type="entry name" value="HOMEOBOX_1"/>
    <property type="match status" value="1"/>
</dbReference>
<sequence length="270" mass="30250">MDRPDHHQHQFFMPAPAPATVQVPQPQQQQQQQICVPMMDEPSSFLAGMGGGGGGPSSSSARGERKRRFTEEQIRSLESMFHAHHAKLEPREKAELARELGLQPRQVAIWFQNKRARWRSKQLEHDYAVLRAKFDDLHARVESLKQDKLALTTQLNELSERLREREDRAAGGATTASSSSCNVGGAEAEAEAEDDKRNVVLGCVNNMEPPEPESCVLVGPCATPADVSVESECDDHHHHHLDYDDGFPESYCAMPELWEPWPLVEWNAVA</sequence>
<dbReference type="OMA" id="PESYCAM"/>
<dbReference type="SUPFAM" id="SSF46689">
    <property type="entry name" value="Homeodomain-like"/>
    <property type="match status" value="1"/>
</dbReference>
<reference evidence="14" key="2">
    <citation type="submission" date="2020-10" db="EMBL/GenBank/DDBJ databases">
        <authorList>
            <person name="Cooper E.A."/>
            <person name="Brenton Z.W."/>
            <person name="Flinn B.S."/>
            <person name="Jenkins J."/>
            <person name="Shu S."/>
            <person name="Flowers D."/>
            <person name="Luo F."/>
            <person name="Wang Y."/>
            <person name="Xia P."/>
            <person name="Barry K."/>
            <person name="Daum C."/>
            <person name="Lipzen A."/>
            <person name="Yoshinaga Y."/>
            <person name="Schmutz J."/>
            <person name="Saski C."/>
            <person name="Vermerris W."/>
            <person name="Kresovich S."/>
        </authorList>
    </citation>
    <scope>NUCLEOTIDE SEQUENCE</scope>
</reference>
<evidence type="ECO:0000256" key="2">
    <source>
        <dbReference type="ARBA" id="ARBA00023015"/>
    </source>
</evidence>
<evidence type="ECO:0000256" key="12">
    <source>
        <dbReference type="SAM" id="MobiDB-lite"/>
    </source>
</evidence>
<dbReference type="InterPro" id="IPR009057">
    <property type="entry name" value="Homeodomain-like_sf"/>
</dbReference>
<dbReference type="InterPro" id="IPR045224">
    <property type="entry name" value="HDZip_class_I_plant"/>
</dbReference>
<feature type="region of interest" description="Disordered" evidence="12">
    <location>
        <begin position="165"/>
        <end position="193"/>
    </location>
</feature>
<dbReference type="GO" id="GO:0043565">
    <property type="term" value="F:sequence-specific DNA binding"/>
    <property type="evidence" value="ECO:0007669"/>
    <property type="project" value="InterPro"/>
</dbReference>
<comment type="similarity">
    <text evidence="7 11">Belongs to the HD-ZIP homeobox family. Class I subfamily.</text>
</comment>
<comment type="function">
    <text evidence="11">Transcription factor.</text>
</comment>
<comment type="caution">
    <text evidence="14">The sequence shown here is derived from an EMBL/GenBank/DDBJ whole genome shotgun (WGS) entry which is preliminary data.</text>
</comment>
<gene>
    <name evidence="14" type="ORF">BDA96_06G180600</name>
</gene>
<evidence type="ECO:0000256" key="10">
    <source>
        <dbReference type="RuleBase" id="RU000682"/>
    </source>
</evidence>
<evidence type="ECO:0000256" key="9">
    <source>
        <dbReference type="PROSITE-ProRule" id="PRU00108"/>
    </source>
</evidence>
<dbReference type="CDD" id="cd00086">
    <property type="entry name" value="homeodomain"/>
    <property type="match status" value="1"/>
</dbReference>
<evidence type="ECO:0000256" key="6">
    <source>
        <dbReference type="ARBA" id="ARBA00023242"/>
    </source>
</evidence>
<feature type="region of interest" description="Disordered" evidence="12">
    <location>
        <begin position="41"/>
        <end position="69"/>
    </location>
</feature>
<dbReference type="Proteomes" id="UP000807115">
    <property type="component" value="Chromosome 6"/>
</dbReference>
<evidence type="ECO:0000313" key="15">
    <source>
        <dbReference type="Proteomes" id="UP000807115"/>
    </source>
</evidence>
<keyword evidence="6 9" id="KW-0539">Nucleus</keyword>
<evidence type="ECO:0000259" key="13">
    <source>
        <dbReference type="PROSITE" id="PS50071"/>
    </source>
</evidence>
<keyword evidence="5 11" id="KW-0804">Transcription</keyword>
<dbReference type="InterPro" id="IPR003106">
    <property type="entry name" value="Leu_zip_homeo"/>
</dbReference>
<feature type="compositionally biased region" description="Low complexity" evidence="12">
    <location>
        <begin position="170"/>
        <end position="180"/>
    </location>
</feature>
<feature type="region of interest" description="Disordered" evidence="12">
    <location>
        <begin position="15"/>
        <end position="34"/>
    </location>
</feature>
<dbReference type="SUPFAM" id="SSF90257">
    <property type="entry name" value="Myosin rod fragments"/>
    <property type="match status" value="1"/>
</dbReference>
<evidence type="ECO:0000256" key="11">
    <source>
        <dbReference type="RuleBase" id="RU369038"/>
    </source>
</evidence>
<dbReference type="PANTHER" id="PTHR24326:SF234">
    <property type="entry name" value="HOMEOBOX-LEUCINE ZIPPER PROTEIN HOX22"/>
    <property type="match status" value="1"/>
</dbReference>
<feature type="compositionally biased region" description="Low complexity" evidence="12">
    <location>
        <begin position="18"/>
        <end position="33"/>
    </location>
</feature>
<evidence type="ECO:0000256" key="5">
    <source>
        <dbReference type="ARBA" id="ARBA00023163"/>
    </source>
</evidence>
<organism evidence="14 15">
    <name type="scientific">Sorghum bicolor</name>
    <name type="common">Sorghum</name>
    <name type="synonym">Sorghum vulgare</name>
    <dbReference type="NCBI Taxonomy" id="4558"/>
    <lineage>
        <taxon>Eukaryota</taxon>
        <taxon>Viridiplantae</taxon>
        <taxon>Streptophyta</taxon>
        <taxon>Embryophyta</taxon>
        <taxon>Tracheophyta</taxon>
        <taxon>Spermatophyta</taxon>
        <taxon>Magnoliopsida</taxon>
        <taxon>Liliopsida</taxon>
        <taxon>Poales</taxon>
        <taxon>Poaceae</taxon>
        <taxon>PACMAD clade</taxon>
        <taxon>Panicoideae</taxon>
        <taxon>Andropogonodae</taxon>
        <taxon>Andropogoneae</taxon>
        <taxon>Sorghinae</taxon>
        <taxon>Sorghum</taxon>
    </lineage>
</organism>
<protein>
    <recommendedName>
        <fullName evidence="11">Homeobox-leucine zipper protein</fullName>
    </recommendedName>
    <alternativeName>
        <fullName evidence="11">HD-ZIP protein</fullName>
    </alternativeName>
    <alternativeName>
        <fullName evidence="11">Homeodomain transcription factor</fullName>
    </alternativeName>
</protein>
<proteinExistence type="inferred from homology"/>
<feature type="domain" description="Homeobox" evidence="13">
    <location>
        <begin position="60"/>
        <end position="121"/>
    </location>
</feature>
<dbReference type="Pfam" id="PF00046">
    <property type="entry name" value="Homeodomain"/>
    <property type="match status" value="1"/>
</dbReference>
<comment type="function">
    <text evidence="8">Probable transcription factor.</text>
</comment>
<dbReference type="Gramene" id="EES11198">
    <property type="protein sequence ID" value="EES11198"/>
    <property type="gene ID" value="SORBI_3006G163900"/>
</dbReference>
<dbReference type="SMART" id="SM00389">
    <property type="entry name" value="HOX"/>
    <property type="match status" value="1"/>
</dbReference>
<dbReference type="GO" id="GO:0005634">
    <property type="term" value="C:nucleus"/>
    <property type="evidence" value="ECO:0007669"/>
    <property type="project" value="UniProtKB-SubCell"/>
</dbReference>
<evidence type="ECO:0000256" key="3">
    <source>
        <dbReference type="ARBA" id="ARBA00023125"/>
    </source>
</evidence>
<feature type="DNA-binding region" description="Homeobox" evidence="9">
    <location>
        <begin position="62"/>
        <end position="122"/>
    </location>
</feature>
<reference evidence="14" key="1">
    <citation type="journal article" date="2019" name="BMC Genomics">
        <title>A new reference genome for Sorghum bicolor reveals high levels of sequence similarity between sweet and grain genotypes: implications for the genetics of sugar metabolism.</title>
        <authorList>
            <person name="Cooper E.A."/>
            <person name="Brenton Z.W."/>
            <person name="Flinn B.S."/>
            <person name="Jenkins J."/>
            <person name="Shu S."/>
            <person name="Flowers D."/>
            <person name="Luo F."/>
            <person name="Wang Y."/>
            <person name="Xia P."/>
            <person name="Barry K."/>
            <person name="Daum C."/>
            <person name="Lipzen A."/>
            <person name="Yoshinaga Y."/>
            <person name="Schmutz J."/>
            <person name="Saski C."/>
            <person name="Vermerris W."/>
            <person name="Kresovich S."/>
        </authorList>
    </citation>
    <scope>NUCLEOTIDE SEQUENCE</scope>
</reference>
<dbReference type="PRINTS" id="PR00031">
    <property type="entry name" value="HTHREPRESSR"/>
</dbReference>
<dbReference type="InterPro" id="IPR000047">
    <property type="entry name" value="HTH_motif"/>
</dbReference>
<dbReference type="AlphaFoldDB" id="A0A921QUJ2"/>
<dbReference type="FunFam" id="1.10.10.60:FF:000274">
    <property type="entry name" value="Homeobox-leucine zipper protein HOX24"/>
    <property type="match status" value="1"/>
</dbReference>
<dbReference type="Gene3D" id="1.10.10.60">
    <property type="entry name" value="Homeodomain-like"/>
    <property type="match status" value="1"/>
</dbReference>
<keyword evidence="4 9" id="KW-0371">Homeobox</keyword>
<dbReference type="KEGG" id="sbi:8083335"/>
<dbReference type="GO" id="GO:0000981">
    <property type="term" value="F:DNA-binding transcription factor activity, RNA polymerase II-specific"/>
    <property type="evidence" value="ECO:0007669"/>
    <property type="project" value="UniProtKB-UniRule"/>
</dbReference>
<name>A0A921QUJ2_SORBI</name>
<dbReference type="OrthoDB" id="6159439at2759"/>
<dbReference type="InterPro" id="IPR001356">
    <property type="entry name" value="HD"/>
</dbReference>
<evidence type="ECO:0000313" key="14">
    <source>
        <dbReference type="EMBL" id="KAG0526836.1"/>
    </source>
</evidence>
<comment type="subcellular location">
    <subcellularLocation>
        <location evidence="1 9 10">Nucleus</location>
    </subcellularLocation>
</comment>
<dbReference type="EMBL" id="CM027685">
    <property type="protein sequence ID" value="KAG0526836.1"/>
    <property type="molecule type" value="Genomic_DNA"/>
</dbReference>
<evidence type="ECO:0000256" key="8">
    <source>
        <dbReference type="ARBA" id="ARBA00037260"/>
    </source>
</evidence>
<keyword evidence="2 11" id="KW-0805">Transcription regulation</keyword>